<dbReference type="GO" id="GO:0044206">
    <property type="term" value="P:UMP salvage"/>
    <property type="evidence" value="ECO:0007669"/>
    <property type="project" value="UniProtKB-UniRule"/>
</dbReference>
<evidence type="ECO:0000256" key="4">
    <source>
        <dbReference type="ARBA" id="ARBA00022533"/>
    </source>
</evidence>
<dbReference type="PANTHER" id="PTHR32315">
    <property type="entry name" value="ADENINE PHOSPHORIBOSYLTRANSFERASE"/>
    <property type="match status" value="1"/>
</dbReference>
<dbReference type="GO" id="GO:0005525">
    <property type="term" value="F:GTP binding"/>
    <property type="evidence" value="ECO:0007669"/>
    <property type="project" value="UniProtKB-KW"/>
</dbReference>
<evidence type="ECO:0000256" key="11">
    <source>
        <dbReference type="ARBA" id="ARBA00052919"/>
    </source>
</evidence>
<name>A0A918TN33_9BACT</name>
<evidence type="ECO:0000256" key="9">
    <source>
        <dbReference type="ARBA" id="ARBA00023134"/>
    </source>
</evidence>
<feature type="binding site" evidence="15">
    <location>
        <position position="79"/>
    </location>
    <ligand>
        <name>5-phospho-alpha-D-ribose 1-diphosphate</name>
        <dbReference type="ChEBI" id="CHEBI:58017"/>
    </ligand>
</feature>
<evidence type="ECO:0000256" key="7">
    <source>
        <dbReference type="ARBA" id="ARBA00022741"/>
    </source>
</evidence>
<evidence type="ECO:0000256" key="3">
    <source>
        <dbReference type="ARBA" id="ARBA00011894"/>
    </source>
</evidence>
<dbReference type="NCBIfam" id="NF001097">
    <property type="entry name" value="PRK00129.1"/>
    <property type="match status" value="1"/>
</dbReference>
<evidence type="ECO:0000256" key="1">
    <source>
        <dbReference type="ARBA" id="ARBA00005180"/>
    </source>
</evidence>
<feature type="binding site" evidence="15">
    <location>
        <position position="104"/>
    </location>
    <ligand>
        <name>5-phospho-alpha-D-ribose 1-diphosphate</name>
        <dbReference type="ChEBI" id="CHEBI:58017"/>
    </ligand>
</feature>
<dbReference type="GO" id="GO:0005737">
    <property type="term" value="C:cytoplasm"/>
    <property type="evidence" value="ECO:0007669"/>
    <property type="project" value="UniProtKB-ARBA"/>
</dbReference>
<keyword evidence="8 15" id="KW-0460">Magnesium</keyword>
<comment type="cofactor">
    <cofactor evidence="15">
        <name>Mg(2+)</name>
        <dbReference type="ChEBI" id="CHEBI:18420"/>
    </cofactor>
    <text evidence="15">Binds 1 Mg(2+) ion per subunit. The magnesium is bound as Mg-PRPP.</text>
</comment>
<feature type="binding site" evidence="15">
    <location>
        <begin position="131"/>
        <end position="139"/>
    </location>
    <ligand>
        <name>5-phospho-alpha-D-ribose 1-diphosphate</name>
        <dbReference type="ChEBI" id="CHEBI:58017"/>
    </ligand>
</feature>
<evidence type="ECO:0000256" key="10">
    <source>
        <dbReference type="ARBA" id="ARBA00031082"/>
    </source>
</evidence>
<reference evidence="17" key="1">
    <citation type="journal article" date="2014" name="Int. J. Syst. Evol. Microbiol.">
        <title>Complete genome sequence of Corynebacterium casei LMG S-19264T (=DSM 44701T), isolated from a smear-ripened cheese.</title>
        <authorList>
            <consortium name="US DOE Joint Genome Institute (JGI-PGF)"/>
            <person name="Walter F."/>
            <person name="Albersmeier A."/>
            <person name="Kalinowski J."/>
            <person name="Ruckert C."/>
        </authorList>
    </citation>
    <scope>NUCLEOTIDE SEQUENCE</scope>
    <source>
        <strain evidence="17">KCTC 12988</strain>
    </source>
</reference>
<proteinExistence type="inferred from homology"/>
<comment type="caution">
    <text evidence="17">The sequence shown here is derived from an EMBL/GenBank/DDBJ whole genome shotgun (WGS) entry which is preliminary data.</text>
</comment>
<comment type="similarity">
    <text evidence="2 15">Belongs to the UPRTase family.</text>
</comment>
<evidence type="ECO:0000256" key="2">
    <source>
        <dbReference type="ARBA" id="ARBA00009516"/>
    </source>
</evidence>
<comment type="function">
    <text evidence="12 15">Catalyzes the conversion of uracil and 5-phospho-alpha-D-ribose 1-diphosphate (PRPP) to UMP and diphosphate.</text>
</comment>
<dbReference type="SUPFAM" id="SSF53271">
    <property type="entry name" value="PRTase-like"/>
    <property type="match status" value="1"/>
</dbReference>
<keyword evidence="7 15" id="KW-0547">Nucleotide-binding</keyword>
<dbReference type="HAMAP" id="MF_01218_B">
    <property type="entry name" value="Upp_B"/>
    <property type="match status" value="1"/>
</dbReference>
<dbReference type="Proteomes" id="UP000644507">
    <property type="component" value="Unassembled WGS sequence"/>
</dbReference>
<dbReference type="RefSeq" id="WP_189570104.1">
    <property type="nucleotide sequence ID" value="NZ_BMXI01000009.1"/>
</dbReference>
<dbReference type="GO" id="GO:0004845">
    <property type="term" value="F:uracil phosphoribosyltransferase activity"/>
    <property type="evidence" value="ECO:0007669"/>
    <property type="project" value="UniProtKB-UniRule"/>
</dbReference>
<evidence type="ECO:0000256" key="8">
    <source>
        <dbReference type="ARBA" id="ARBA00022842"/>
    </source>
</evidence>
<evidence type="ECO:0000256" key="6">
    <source>
        <dbReference type="ARBA" id="ARBA00022679"/>
    </source>
</evidence>
<dbReference type="InterPro" id="IPR000836">
    <property type="entry name" value="PRTase_dom"/>
</dbReference>
<dbReference type="Gene3D" id="3.40.50.2020">
    <property type="match status" value="1"/>
</dbReference>
<dbReference type="AlphaFoldDB" id="A0A918TN33"/>
<keyword evidence="6 15" id="KW-0808">Transferase</keyword>
<sequence length="209" mass="22881">MSTLTVIDHPLVKHKLTILRDVATPFPTFRRVLRETTWLLAYETTRHLRVESGTVETPLEEMTAHSLPNPAPCLISILRAGNGLVDGLMDVMPEAAVGHLGLVRNPKTLLPEEYYCKLPSEIEKRQVILADPMLATGGSTIAAIDRLREKGVRNLVFLSLLAAPEGVEALQSAHPDVPIFTGALDRELNEKGYILPGLGDAGDRIYGTE</sequence>
<accession>A0A918TN33</accession>
<dbReference type="FunFam" id="3.40.50.2020:FF:000003">
    <property type="entry name" value="Uracil phosphoribosyltransferase"/>
    <property type="match status" value="1"/>
</dbReference>
<evidence type="ECO:0000256" key="5">
    <source>
        <dbReference type="ARBA" id="ARBA00022676"/>
    </source>
</evidence>
<dbReference type="GO" id="GO:0000287">
    <property type="term" value="F:magnesium ion binding"/>
    <property type="evidence" value="ECO:0007669"/>
    <property type="project" value="UniProtKB-UniRule"/>
</dbReference>
<comment type="catalytic activity">
    <reaction evidence="11 15">
        <text>UMP + diphosphate = 5-phospho-alpha-D-ribose 1-diphosphate + uracil</text>
        <dbReference type="Rhea" id="RHEA:13017"/>
        <dbReference type="ChEBI" id="CHEBI:17568"/>
        <dbReference type="ChEBI" id="CHEBI:33019"/>
        <dbReference type="ChEBI" id="CHEBI:57865"/>
        <dbReference type="ChEBI" id="CHEBI:58017"/>
        <dbReference type="EC" id="2.4.2.9"/>
    </reaction>
</comment>
<evidence type="ECO:0000256" key="15">
    <source>
        <dbReference type="HAMAP-Rule" id="MF_01218"/>
    </source>
</evidence>
<evidence type="ECO:0000259" key="16">
    <source>
        <dbReference type="Pfam" id="PF14681"/>
    </source>
</evidence>
<keyword evidence="9 15" id="KW-0342">GTP-binding</keyword>
<feature type="binding site" evidence="15">
    <location>
        <position position="194"/>
    </location>
    <ligand>
        <name>uracil</name>
        <dbReference type="ChEBI" id="CHEBI:17568"/>
    </ligand>
</feature>
<protein>
    <recommendedName>
        <fullName evidence="13 15">Uracil phosphoribosyltransferase</fullName>
        <ecNumber evidence="3 15">2.4.2.9</ecNumber>
    </recommendedName>
    <alternativeName>
        <fullName evidence="10 15">UMP pyrophosphorylase</fullName>
    </alternativeName>
    <alternativeName>
        <fullName evidence="14 15">UPRTase</fullName>
    </alternativeName>
</protein>
<comment type="pathway">
    <text evidence="1 15">Pyrimidine metabolism; UMP biosynthesis via salvage pathway; UMP from uracil: step 1/1.</text>
</comment>
<gene>
    <name evidence="15 17" type="primary">upp</name>
    <name evidence="17" type="ORF">GCM10007100_22940</name>
</gene>
<feature type="binding site" evidence="15">
    <location>
        <begin position="199"/>
        <end position="201"/>
    </location>
    <ligand>
        <name>uracil</name>
        <dbReference type="ChEBI" id="CHEBI:17568"/>
    </ligand>
</feature>
<dbReference type="InterPro" id="IPR034332">
    <property type="entry name" value="Upp_B"/>
</dbReference>
<feature type="domain" description="Phosphoribosyltransferase" evidence="16">
    <location>
        <begin position="6"/>
        <end position="208"/>
    </location>
</feature>
<keyword evidence="4 15" id="KW-0021">Allosteric enzyme</keyword>
<dbReference type="CDD" id="cd06223">
    <property type="entry name" value="PRTases_typeI"/>
    <property type="match status" value="1"/>
</dbReference>
<evidence type="ECO:0000256" key="14">
    <source>
        <dbReference type="ARBA" id="ARBA00079807"/>
    </source>
</evidence>
<dbReference type="InterPro" id="IPR050054">
    <property type="entry name" value="UPRTase/APRTase"/>
</dbReference>
<keyword evidence="5 15" id="KW-0328">Glycosyltransferase</keyword>
<dbReference type="InterPro" id="IPR005765">
    <property type="entry name" value="UPRT"/>
</dbReference>
<evidence type="ECO:0000313" key="18">
    <source>
        <dbReference type="Proteomes" id="UP000644507"/>
    </source>
</evidence>
<comment type="activity regulation">
    <text evidence="15">Allosterically activated by GTP.</text>
</comment>
<dbReference type="NCBIfam" id="TIGR01091">
    <property type="entry name" value="upp"/>
    <property type="match status" value="1"/>
</dbReference>
<dbReference type="GO" id="GO:0006223">
    <property type="term" value="P:uracil salvage"/>
    <property type="evidence" value="ECO:0007669"/>
    <property type="project" value="InterPro"/>
</dbReference>
<evidence type="ECO:0000256" key="12">
    <source>
        <dbReference type="ARBA" id="ARBA00056901"/>
    </source>
</evidence>
<evidence type="ECO:0000313" key="17">
    <source>
        <dbReference type="EMBL" id="GHC55656.1"/>
    </source>
</evidence>
<keyword evidence="18" id="KW-1185">Reference proteome</keyword>
<organism evidence="17 18">
    <name type="scientific">Roseibacillus persicicus</name>
    <dbReference type="NCBI Taxonomy" id="454148"/>
    <lineage>
        <taxon>Bacteria</taxon>
        <taxon>Pseudomonadati</taxon>
        <taxon>Verrucomicrobiota</taxon>
        <taxon>Verrucomicrobiia</taxon>
        <taxon>Verrucomicrobiales</taxon>
        <taxon>Verrucomicrobiaceae</taxon>
        <taxon>Roseibacillus</taxon>
    </lineage>
</organism>
<dbReference type="EC" id="2.4.2.9" evidence="3 15"/>
<dbReference type="PANTHER" id="PTHR32315:SF4">
    <property type="entry name" value="URACIL PHOSPHORIBOSYLTRANSFERASE, CHLOROPLASTIC"/>
    <property type="match status" value="1"/>
</dbReference>
<dbReference type="EMBL" id="BMXI01000009">
    <property type="protein sequence ID" value="GHC55656.1"/>
    <property type="molecule type" value="Genomic_DNA"/>
</dbReference>
<dbReference type="InterPro" id="IPR029057">
    <property type="entry name" value="PRTase-like"/>
</dbReference>
<reference evidence="17" key="2">
    <citation type="submission" date="2020-09" db="EMBL/GenBank/DDBJ databases">
        <authorList>
            <person name="Sun Q."/>
            <person name="Kim S."/>
        </authorList>
    </citation>
    <scope>NUCLEOTIDE SEQUENCE</scope>
    <source>
        <strain evidence="17">KCTC 12988</strain>
    </source>
</reference>
<dbReference type="Pfam" id="PF14681">
    <property type="entry name" value="UPRTase"/>
    <property type="match status" value="1"/>
</dbReference>
<evidence type="ECO:0000256" key="13">
    <source>
        <dbReference type="ARBA" id="ARBA00072146"/>
    </source>
</evidence>
<feature type="binding site" evidence="15">
    <location>
        <position position="200"/>
    </location>
    <ligand>
        <name>5-phospho-alpha-D-ribose 1-diphosphate</name>
        <dbReference type="ChEBI" id="CHEBI:58017"/>
    </ligand>
</feature>